<evidence type="ECO:0000256" key="2">
    <source>
        <dbReference type="ARBA" id="ARBA00009387"/>
    </source>
</evidence>
<dbReference type="SUPFAM" id="SSF48435">
    <property type="entry name" value="Bacterial muramidases"/>
    <property type="match status" value="1"/>
</dbReference>
<feature type="domain" description="Transglycosylase SLT" evidence="4">
    <location>
        <begin position="360"/>
        <end position="457"/>
    </location>
</feature>
<dbReference type="Pfam" id="PF01464">
    <property type="entry name" value="SLT"/>
    <property type="match status" value="1"/>
</dbReference>
<dbReference type="Gene3D" id="1.25.20.10">
    <property type="entry name" value="Bacterial muramidases"/>
    <property type="match status" value="1"/>
</dbReference>
<keyword evidence="6" id="KW-1185">Reference proteome</keyword>
<protein>
    <submittedName>
        <fullName evidence="5">Lytic transglycosylase domain-containing protein</fullName>
    </submittedName>
</protein>
<dbReference type="PANTHER" id="PTHR37423:SF2">
    <property type="entry name" value="MEMBRANE-BOUND LYTIC MUREIN TRANSGLYCOSYLASE C"/>
    <property type="match status" value="1"/>
</dbReference>
<dbReference type="EMBL" id="JAKGBZ010000069">
    <property type="protein sequence ID" value="MCF3948678.1"/>
    <property type="molecule type" value="Genomic_DNA"/>
</dbReference>
<dbReference type="InterPro" id="IPR008939">
    <property type="entry name" value="Lytic_TGlycosylase_superhlx_U"/>
</dbReference>
<dbReference type="CDD" id="cd13401">
    <property type="entry name" value="Slt70-like"/>
    <property type="match status" value="1"/>
</dbReference>
<dbReference type="InterPro" id="IPR008258">
    <property type="entry name" value="Transglycosylase_SLT_dom_1"/>
</dbReference>
<dbReference type="Gene3D" id="1.10.530.10">
    <property type="match status" value="1"/>
</dbReference>
<evidence type="ECO:0000256" key="1">
    <source>
        <dbReference type="ARBA" id="ARBA00007734"/>
    </source>
</evidence>
<comment type="similarity">
    <text evidence="1">Belongs to the transglycosylase Slt family.</text>
</comment>
<dbReference type="InterPro" id="IPR000189">
    <property type="entry name" value="Transglyc_AS"/>
</dbReference>
<sequence>MFTDQHDGKIAAAQRLMARVGNPLLKGQVLAQLYLGPYHHSTPAELQAWLTAYNGQPQTRRIRALLQQRLPRGAHAPAADVSYLPEPSMTAGGAAHSAPRGVLVPRYLADRVENLTRAGDSGRAIMLISLDNHISAPAGAALRGDVARHLFVNAQYEQAFTVASQAAHEGNDTVWRPDFIAGLAAWQMHDVAKALPYFTAAATAAAANSSAGQRAAGAFWAARAALGLRQPDAYLHWLDRAAAAPDSFYGMLADRLLGRGLNGTGLAASLSEADIEAVASHKDGRLAFALLQVGRSADAARALRALWPDIQRDPELGRAVMRVAACAGLVDVAVALDQTLPGNAIAGARLPLPALHPAGGFNVDPSLVYALARTESGFNPNAVSPVGARGLMQLMPQTASAMARRGGIAGKLGDPSVNLALGQSYLLYLGRAGGQRNLLDILASYNAGPVAAASWTHSIHDGGDPLIFLESIPLAQTRRFVRQVLADSWLYAEEIGTTSESLDALAEGRFPRLSPYGPALAER</sequence>
<organism evidence="5 6">
    <name type="scientific">Acidiphilium iwatense</name>
    <dbReference type="NCBI Taxonomy" id="768198"/>
    <lineage>
        <taxon>Bacteria</taxon>
        <taxon>Pseudomonadati</taxon>
        <taxon>Pseudomonadota</taxon>
        <taxon>Alphaproteobacteria</taxon>
        <taxon>Acetobacterales</taxon>
        <taxon>Acidocellaceae</taxon>
        <taxon>Acidiphilium</taxon>
    </lineage>
</organism>
<evidence type="ECO:0000259" key="4">
    <source>
        <dbReference type="Pfam" id="PF01464"/>
    </source>
</evidence>
<reference evidence="5 6" key="1">
    <citation type="submission" date="2022-01" db="EMBL/GenBank/DDBJ databases">
        <authorList>
            <person name="Won M."/>
            <person name="Kim S.-J."/>
            <person name="Kwon S.-W."/>
        </authorList>
    </citation>
    <scope>NUCLEOTIDE SEQUENCE [LARGE SCALE GENOMIC DNA]</scope>
    <source>
        <strain evidence="5 6">KCTC 23505</strain>
    </source>
</reference>
<comment type="caution">
    <text evidence="5">The sequence shown here is derived from an EMBL/GenBank/DDBJ whole genome shotgun (WGS) entry which is preliminary data.</text>
</comment>
<gene>
    <name evidence="5" type="ORF">L2A60_18635</name>
</gene>
<name>A0ABS9E2X8_9PROT</name>
<dbReference type="Proteomes" id="UP001521209">
    <property type="component" value="Unassembled WGS sequence"/>
</dbReference>
<proteinExistence type="inferred from homology"/>
<comment type="similarity">
    <text evidence="2">Belongs to the virb1 family.</text>
</comment>
<accession>A0ABS9E2X8</accession>
<dbReference type="PROSITE" id="PS00922">
    <property type="entry name" value="TRANSGLYCOSYLASE"/>
    <property type="match status" value="1"/>
</dbReference>
<dbReference type="InterPro" id="IPR023346">
    <property type="entry name" value="Lysozyme-like_dom_sf"/>
</dbReference>
<dbReference type="RefSeq" id="WP_235705991.1">
    <property type="nucleotide sequence ID" value="NZ_JAKGBZ010000069.1"/>
</dbReference>
<keyword evidence="3" id="KW-0732">Signal</keyword>
<dbReference type="PANTHER" id="PTHR37423">
    <property type="entry name" value="SOLUBLE LYTIC MUREIN TRANSGLYCOSYLASE-RELATED"/>
    <property type="match status" value="1"/>
</dbReference>
<evidence type="ECO:0000313" key="6">
    <source>
        <dbReference type="Proteomes" id="UP001521209"/>
    </source>
</evidence>
<dbReference type="SUPFAM" id="SSF53955">
    <property type="entry name" value="Lysozyme-like"/>
    <property type="match status" value="1"/>
</dbReference>
<evidence type="ECO:0000256" key="3">
    <source>
        <dbReference type="ARBA" id="ARBA00022729"/>
    </source>
</evidence>
<evidence type="ECO:0000313" key="5">
    <source>
        <dbReference type="EMBL" id="MCF3948678.1"/>
    </source>
</evidence>